<name>A0AA35KEB9_9SAUR</name>
<dbReference type="AlphaFoldDB" id="A0AA35KEB9"/>
<feature type="domain" description="Sushi" evidence="5">
    <location>
        <begin position="79"/>
        <end position="137"/>
    </location>
</feature>
<dbReference type="SMART" id="SM00032">
    <property type="entry name" value="CCP"/>
    <property type="match status" value="1"/>
</dbReference>
<evidence type="ECO:0000259" key="5">
    <source>
        <dbReference type="PROSITE" id="PS50923"/>
    </source>
</evidence>
<proteinExistence type="predicted"/>
<evidence type="ECO:0000313" key="7">
    <source>
        <dbReference type="Proteomes" id="UP001178461"/>
    </source>
</evidence>
<reference evidence="6" key="1">
    <citation type="submission" date="2022-12" db="EMBL/GenBank/DDBJ databases">
        <authorList>
            <person name="Alioto T."/>
            <person name="Alioto T."/>
            <person name="Gomez Garrido J."/>
        </authorList>
    </citation>
    <scope>NUCLEOTIDE SEQUENCE</scope>
</reference>
<dbReference type="InterPro" id="IPR051503">
    <property type="entry name" value="ComplSys_Reg/VirEntry_Med"/>
</dbReference>
<dbReference type="PROSITE" id="PS50923">
    <property type="entry name" value="SUSHI"/>
    <property type="match status" value="1"/>
</dbReference>
<organism evidence="6 7">
    <name type="scientific">Podarcis lilfordi</name>
    <name type="common">Lilford's wall lizard</name>
    <dbReference type="NCBI Taxonomy" id="74358"/>
    <lineage>
        <taxon>Eukaryota</taxon>
        <taxon>Metazoa</taxon>
        <taxon>Chordata</taxon>
        <taxon>Craniata</taxon>
        <taxon>Vertebrata</taxon>
        <taxon>Euteleostomi</taxon>
        <taxon>Lepidosauria</taxon>
        <taxon>Squamata</taxon>
        <taxon>Bifurcata</taxon>
        <taxon>Unidentata</taxon>
        <taxon>Episquamata</taxon>
        <taxon>Laterata</taxon>
        <taxon>Lacertibaenia</taxon>
        <taxon>Lacertidae</taxon>
        <taxon>Podarcis</taxon>
    </lineage>
</organism>
<dbReference type="SUPFAM" id="SSF57535">
    <property type="entry name" value="Complement control module/SCR domain"/>
    <property type="match status" value="2"/>
</dbReference>
<keyword evidence="2" id="KW-0732">Signal</keyword>
<keyword evidence="1 4" id="KW-0768">Sushi</keyword>
<feature type="disulfide bond" evidence="4">
    <location>
        <begin position="81"/>
        <end position="124"/>
    </location>
</feature>
<protein>
    <recommendedName>
        <fullName evidence="5">Sushi domain-containing protein</fullName>
    </recommendedName>
</protein>
<dbReference type="Gene3D" id="2.10.70.10">
    <property type="entry name" value="Complement Module, domain 1"/>
    <property type="match status" value="2"/>
</dbReference>
<dbReference type="PANTHER" id="PTHR45785">
    <property type="entry name" value="COMPLEMENT FACTOR H-RELATED"/>
    <property type="match status" value="1"/>
</dbReference>
<comment type="caution">
    <text evidence="4">Lacks conserved residue(s) required for the propagation of feature annotation.</text>
</comment>
<dbReference type="PANTHER" id="PTHR45785:SF7">
    <property type="entry name" value="COMPLEMENT FACTOR H"/>
    <property type="match status" value="1"/>
</dbReference>
<evidence type="ECO:0000256" key="2">
    <source>
        <dbReference type="ARBA" id="ARBA00022729"/>
    </source>
</evidence>
<dbReference type="InterPro" id="IPR000436">
    <property type="entry name" value="Sushi_SCR_CCP_dom"/>
</dbReference>
<evidence type="ECO:0000256" key="3">
    <source>
        <dbReference type="ARBA" id="ARBA00023157"/>
    </source>
</evidence>
<gene>
    <name evidence="6" type="ORF">PODLI_1B014343</name>
</gene>
<dbReference type="Pfam" id="PF00084">
    <property type="entry name" value="Sushi"/>
    <property type="match status" value="1"/>
</dbReference>
<dbReference type="CDD" id="cd00033">
    <property type="entry name" value="CCP"/>
    <property type="match status" value="1"/>
</dbReference>
<dbReference type="GO" id="GO:0001851">
    <property type="term" value="F:complement component C3b binding"/>
    <property type="evidence" value="ECO:0007669"/>
    <property type="project" value="TreeGrafter"/>
</dbReference>
<dbReference type="InterPro" id="IPR035976">
    <property type="entry name" value="Sushi/SCR/CCP_sf"/>
</dbReference>
<evidence type="ECO:0000256" key="1">
    <source>
        <dbReference type="ARBA" id="ARBA00022659"/>
    </source>
</evidence>
<dbReference type="Proteomes" id="UP001178461">
    <property type="component" value="Chromosome 6"/>
</dbReference>
<evidence type="ECO:0000313" key="6">
    <source>
        <dbReference type="EMBL" id="CAI5776565.1"/>
    </source>
</evidence>
<keyword evidence="3 4" id="KW-1015">Disulfide bond</keyword>
<dbReference type="GO" id="GO:0005615">
    <property type="term" value="C:extracellular space"/>
    <property type="evidence" value="ECO:0007669"/>
    <property type="project" value="TreeGrafter"/>
</dbReference>
<accession>A0AA35KEB9</accession>
<dbReference type="GO" id="GO:0006956">
    <property type="term" value="P:complement activation"/>
    <property type="evidence" value="ECO:0007669"/>
    <property type="project" value="TreeGrafter"/>
</dbReference>
<sequence length="201" mass="23214">MELDKVKDLSKDSHQTYLLKSPNWSEVLTTAWNTDMNRLSYVVLLLLWRCCIFQQFAVFPGQVPYEHLVDPLTDSESPINCGPPPNVDNAMTLASSRREFVRGSAVFYQCYRMYEMEGTPRARCLHGQWVGVPRCLQTCRADDADMERNNIKLRSITKSTSMRASDYWMLFECKSGFQKDPSSPPFMKQCVTGPWVYPRCI</sequence>
<keyword evidence="7" id="KW-1185">Reference proteome</keyword>
<evidence type="ECO:0000256" key="4">
    <source>
        <dbReference type="PROSITE-ProRule" id="PRU00302"/>
    </source>
</evidence>
<dbReference type="EMBL" id="OX395131">
    <property type="protein sequence ID" value="CAI5776565.1"/>
    <property type="molecule type" value="Genomic_DNA"/>
</dbReference>